<feature type="transmembrane region" description="Helical" evidence="8">
    <location>
        <begin position="37"/>
        <end position="56"/>
    </location>
</feature>
<dbReference type="GO" id="GO:0015254">
    <property type="term" value="F:glycerol channel activity"/>
    <property type="evidence" value="ECO:0007669"/>
    <property type="project" value="TreeGrafter"/>
</dbReference>
<evidence type="ECO:0000256" key="5">
    <source>
        <dbReference type="ARBA" id="ARBA00022989"/>
    </source>
</evidence>
<dbReference type="GO" id="GO:0005886">
    <property type="term" value="C:plasma membrane"/>
    <property type="evidence" value="ECO:0007669"/>
    <property type="project" value="TreeGrafter"/>
</dbReference>
<feature type="transmembrane region" description="Helical" evidence="8">
    <location>
        <begin position="6"/>
        <end position="25"/>
    </location>
</feature>
<dbReference type="PRINTS" id="PR00783">
    <property type="entry name" value="MINTRINSICP"/>
</dbReference>
<dbReference type="Proteomes" id="UP000051612">
    <property type="component" value="Unassembled WGS sequence"/>
</dbReference>
<evidence type="ECO:0000313" key="10">
    <source>
        <dbReference type="Proteomes" id="UP000051612"/>
    </source>
</evidence>
<keyword evidence="4 7" id="KW-0812">Transmembrane</keyword>
<dbReference type="SUPFAM" id="SSF81338">
    <property type="entry name" value="Aquaporin-like"/>
    <property type="match status" value="1"/>
</dbReference>
<dbReference type="Pfam" id="PF00230">
    <property type="entry name" value="MIP"/>
    <property type="match status" value="1"/>
</dbReference>
<dbReference type="InterPro" id="IPR023271">
    <property type="entry name" value="Aquaporin-like"/>
</dbReference>
<evidence type="ECO:0000256" key="1">
    <source>
        <dbReference type="ARBA" id="ARBA00004141"/>
    </source>
</evidence>
<keyword evidence="3 7" id="KW-0813">Transport</keyword>
<protein>
    <submittedName>
        <fullName evidence="9">Glycerol uptake facilitator permease (Major intrinsic protein family)</fullName>
    </submittedName>
</protein>
<evidence type="ECO:0000256" key="7">
    <source>
        <dbReference type="RuleBase" id="RU000477"/>
    </source>
</evidence>
<dbReference type="InterPro" id="IPR000425">
    <property type="entry name" value="MIP"/>
</dbReference>
<comment type="caution">
    <text evidence="9">The sequence shown here is derived from an EMBL/GenBank/DDBJ whole genome shotgun (WGS) entry which is preliminary data.</text>
</comment>
<name>A0A0R2B2Y9_9LACO</name>
<comment type="subcellular location">
    <subcellularLocation>
        <location evidence="1">Membrane</location>
        <topology evidence="1">Multi-pass membrane protein</topology>
    </subcellularLocation>
</comment>
<evidence type="ECO:0000256" key="4">
    <source>
        <dbReference type="ARBA" id="ARBA00022692"/>
    </source>
</evidence>
<dbReference type="PANTHER" id="PTHR43829">
    <property type="entry name" value="AQUAPORIN OR AQUAGLYCEROPORIN RELATED"/>
    <property type="match status" value="1"/>
</dbReference>
<proteinExistence type="inferred from homology"/>
<organism evidence="9 10">
    <name type="scientific">Ligilactobacillus murinus DSM 20452 = NBRC 14221</name>
    <dbReference type="NCBI Taxonomy" id="1423772"/>
    <lineage>
        <taxon>Bacteria</taxon>
        <taxon>Bacillati</taxon>
        <taxon>Bacillota</taxon>
        <taxon>Bacilli</taxon>
        <taxon>Lactobacillales</taxon>
        <taxon>Lactobacillaceae</taxon>
        <taxon>Ligilactobacillus</taxon>
    </lineage>
</organism>
<comment type="similarity">
    <text evidence="2 7">Belongs to the MIP/aquaporin (TC 1.A.8) family.</text>
</comment>
<dbReference type="InterPro" id="IPR050363">
    <property type="entry name" value="MIP/Aquaporin"/>
</dbReference>
<feature type="transmembrane region" description="Helical" evidence="8">
    <location>
        <begin position="133"/>
        <end position="151"/>
    </location>
</feature>
<keyword evidence="6 8" id="KW-0472">Membrane</keyword>
<accession>A0A0R2B2Y9</accession>
<reference evidence="9 10" key="1">
    <citation type="journal article" date="2015" name="Genome Announc.">
        <title>Expanding the biotechnology potential of lactobacilli through comparative genomics of 213 strains and associated genera.</title>
        <authorList>
            <person name="Sun Z."/>
            <person name="Harris H.M."/>
            <person name="McCann A."/>
            <person name="Guo C."/>
            <person name="Argimon S."/>
            <person name="Zhang W."/>
            <person name="Yang X."/>
            <person name="Jeffery I.B."/>
            <person name="Cooney J.C."/>
            <person name="Kagawa T.F."/>
            <person name="Liu W."/>
            <person name="Song Y."/>
            <person name="Salvetti E."/>
            <person name="Wrobel A."/>
            <person name="Rasinkangas P."/>
            <person name="Parkhill J."/>
            <person name="Rea M.C."/>
            <person name="O'Sullivan O."/>
            <person name="Ritari J."/>
            <person name="Douillard F.P."/>
            <person name="Paul Ross R."/>
            <person name="Yang R."/>
            <person name="Briner A.E."/>
            <person name="Felis G.E."/>
            <person name="de Vos W.M."/>
            <person name="Barrangou R."/>
            <person name="Klaenhammer T.R."/>
            <person name="Caufield P.W."/>
            <person name="Cui Y."/>
            <person name="Zhang H."/>
            <person name="O'Toole P.W."/>
        </authorList>
    </citation>
    <scope>NUCLEOTIDE SEQUENCE [LARGE SCALE GENOMIC DNA]</scope>
    <source>
        <strain evidence="9 10">DSM 20452</strain>
    </source>
</reference>
<evidence type="ECO:0000256" key="3">
    <source>
        <dbReference type="ARBA" id="ARBA00022448"/>
    </source>
</evidence>
<gene>
    <name evidence="9" type="ORF">FC48_GL000636</name>
</gene>
<evidence type="ECO:0000313" key="9">
    <source>
        <dbReference type="EMBL" id="KRM73901.1"/>
    </source>
</evidence>
<sequence length="235" mass="24958">MSGFLGEFFGTMVLILLGVGCGAGVNLKDNYARGQNWMFITLAWGMAVTFGVYIAGQMGSQGHLNPAVTLGFASAGLFSWSEVLPYLLGQGLGAFAGAALVILYYYPQFQATPNKDGNSVGIFATGPALKRPFFNVLNECIATFFFILILLNLGNFTTGLKPLIVGLLIMVVGQSLGGTTGFALNPARDLMPRLAYSILPVPHKANANWGYAWVPIVGPLCGGILASFVHIWING</sequence>
<evidence type="ECO:0000256" key="2">
    <source>
        <dbReference type="ARBA" id="ARBA00006175"/>
    </source>
</evidence>
<dbReference type="EMBL" id="AYYN01000128">
    <property type="protein sequence ID" value="KRM73901.1"/>
    <property type="molecule type" value="Genomic_DNA"/>
</dbReference>
<evidence type="ECO:0000256" key="8">
    <source>
        <dbReference type="SAM" id="Phobius"/>
    </source>
</evidence>
<dbReference type="Gene3D" id="1.20.1080.10">
    <property type="entry name" value="Glycerol uptake facilitator protein"/>
    <property type="match status" value="1"/>
</dbReference>
<dbReference type="RefSeq" id="WP_056959322.1">
    <property type="nucleotide sequence ID" value="NZ_AYYN01000128.1"/>
</dbReference>
<keyword evidence="5 8" id="KW-1133">Transmembrane helix</keyword>
<dbReference type="PROSITE" id="PS00221">
    <property type="entry name" value="MIP"/>
    <property type="match status" value="1"/>
</dbReference>
<evidence type="ECO:0000256" key="6">
    <source>
        <dbReference type="ARBA" id="ARBA00023136"/>
    </source>
</evidence>
<feature type="transmembrane region" description="Helical" evidence="8">
    <location>
        <begin position="163"/>
        <end position="184"/>
    </location>
</feature>
<feature type="transmembrane region" description="Helical" evidence="8">
    <location>
        <begin position="87"/>
        <end position="106"/>
    </location>
</feature>
<dbReference type="InterPro" id="IPR022357">
    <property type="entry name" value="MIP_CS"/>
</dbReference>
<feature type="transmembrane region" description="Helical" evidence="8">
    <location>
        <begin position="210"/>
        <end position="233"/>
    </location>
</feature>
<dbReference type="AlphaFoldDB" id="A0A0R2B2Y9"/>
<dbReference type="PATRIC" id="fig|1423772.3.peg.698"/>
<dbReference type="PANTHER" id="PTHR43829:SF9">
    <property type="entry name" value="AQUAPORIN-9"/>
    <property type="match status" value="1"/>
</dbReference>